<name>A0A7D5JE84_9MICO</name>
<evidence type="ECO:0000313" key="4">
    <source>
        <dbReference type="Proteomes" id="UP000509638"/>
    </source>
</evidence>
<reference evidence="3 4" key="1">
    <citation type="submission" date="2020-06" db="EMBL/GenBank/DDBJ databases">
        <authorList>
            <person name="Jo H."/>
        </authorList>
    </citation>
    <scope>NUCLEOTIDE SEQUENCE [LARGE SCALE GENOMIC DNA]</scope>
    <source>
        <strain evidence="3 4">I46</strain>
    </source>
</reference>
<sequence length="415" mass="44429">MSTKLKEAQDKVRELSQKALDVAENRNGEYKSFADQKAALDPLEADIKKWTDEVQNLDYIEEKRKSFAASSGGTLDDASADERAEAVAKSFGAQFVESAAYKSLLQKGLKGNWASGDVELKAPLLQGNAGAPGGGYQVTNQPAVQPGIIDQRFRTLTIADLFPSGTTTSPLIRYLVESIVTNGAAAVAEGGLKPESALAFTKVDEVLHKIATFLPISDEMLEDWAQARSYIDARLVLFVKLAEEAQLLNGDGTGANLVGLLNRPGLATPIVRGEAPSAADDNAMDAIYRQITRIRTTQFLEPDAVVIDPLGWEGIALSKNLQGAYYAQGPFVQEGNPSLWGKRVVNTPALAENTALVGAFAQGGQVFRKGGITVEASNSHADYFQKNLTALRAEERLALAIYRPGAFGRVTGLAG</sequence>
<feature type="domain" description="Phage capsid-like C-terminal" evidence="2">
    <location>
        <begin position="138"/>
        <end position="407"/>
    </location>
</feature>
<organism evidence="3 4">
    <name type="scientific">Microbacterium oleivorans</name>
    <dbReference type="NCBI Taxonomy" id="273677"/>
    <lineage>
        <taxon>Bacteria</taxon>
        <taxon>Bacillati</taxon>
        <taxon>Actinomycetota</taxon>
        <taxon>Actinomycetes</taxon>
        <taxon>Micrococcales</taxon>
        <taxon>Microbacteriaceae</taxon>
        <taxon>Microbacterium</taxon>
    </lineage>
</organism>
<dbReference type="Proteomes" id="UP000509638">
    <property type="component" value="Chromosome"/>
</dbReference>
<dbReference type="AlphaFoldDB" id="A0A7D5JE84"/>
<evidence type="ECO:0000259" key="2">
    <source>
        <dbReference type="Pfam" id="PF05065"/>
    </source>
</evidence>
<dbReference type="RefSeq" id="WP_178010394.1">
    <property type="nucleotide sequence ID" value="NZ_CP058316.1"/>
</dbReference>
<dbReference type="EMBL" id="CP058316">
    <property type="protein sequence ID" value="QLD10898.1"/>
    <property type="molecule type" value="Genomic_DNA"/>
</dbReference>
<proteinExistence type="predicted"/>
<dbReference type="Gene3D" id="3.30.2320.10">
    <property type="entry name" value="hypothetical protein PF0899 domain"/>
    <property type="match status" value="1"/>
</dbReference>
<evidence type="ECO:0000313" key="3">
    <source>
        <dbReference type="EMBL" id="QLD10898.1"/>
    </source>
</evidence>
<dbReference type="InterPro" id="IPR054612">
    <property type="entry name" value="Phage_capsid-like_C"/>
</dbReference>
<dbReference type="NCBIfam" id="TIGR01554">
    <property type="entry name" value="major_cap_HK97"/>
    <property type="match status" value="1"/>
</dbReference>
<dbReference type="SUPFAM" id="SSF56563">
    <property type="entry name" value="Major capsid protein gp5"/>
    <property type="match status" value="1"/>
</dbReference>
<evidence type="ECO:0000256" key="1">
    <source>
        <dbReference type="ARBA" id="ARBA00004328"/>
    </source>
</evidence>
<dbReference type="Gene3D" id="3.30.2400.10">
    <property type="entry name" value="Major capsid protein gp5"/>
    <property type="match status" value="1"/>
</dbReference>
<protein>
    <submittedName>
        <fullName evidence="3">Phage major capsid protein</fullName>
    </submittedName>
</protein>
<comment type="subcellular location">
    <subcellularLocation>
        <location evidence="1">Virion</location>
    </subcellularLocation>
</comment>
<gene>
    <name evidence="3" type="ORF">HW566_03320</name>
</gene>
<dbReference type="Pfam" id="PF05065">
    <property type="entry name" value="Phage_capsid"/>
    <property type="match status" value="1"/>
</dbReference>
<dbReference type="InterPro" id="IPR024455">
    <property type="entry name" value="Phage_capsid"/>
</dbReference>
<accession>A0A7D5JE84</accession>